<dbReference type="GO" id="GO:0005634">
    <property type="term" value="C:nucleus"/>
    <property type="evidence" value="ECO:0007669"/>
    <property type="project" value="UniProtKB-SubCell"/>
</dbReference>
<dbReference type="InterPro" id="IPR013083">
    <property type="entry name" value="Znf_RING/FYVE/PHD"/>
</dbReference>
<dbReference type="PROSITE" id="PS50089">
    <property type="entry name" value="ZF_RING_2"/>
    <property type="match status" value="1"/>
</dbReference>
<feature type="compositionally biased region" description="Polar residues" evidence="19">
    <location>
        <begin position="425"/>
        <end position="434"/>
    </location>
</feature>
<dbReference type="GO" id="GO:0042276">
    <property type="term" value="P:error-prone translesion synthesis"/>
    <property type="evidence" value="ECO:0007669"/>
    <property type="project" value="EnsemblFungi"/>
</dbReference>
<sequence length="465" mass="52358">MTTAKLDAEVSNPSDFQGTLIPEIADIDSLLRCHICKEFLQTPVLGHCGHTFCSLCIRTYLNKEARCPLCLVELRQNMLQKEFLLGEIVASYSRIRGRMLENLDNRHAKRPAQQVAKSSASKIEIISDDDIQILDSGQSSFDMKRSAPVTTEFEVISKRPRAKKNGIQSLLSRKSKIRDNTVECPICNKSFSKDFLERTHLDECLTMETLHEDSVAIDIPQSTVQCVPEEQRIPESNCDSSNSGSSSPVVAGLEHQKTPPTMEDITSHTNLYLESGLRDTKPRLPKLHFGSLSTNQLKQKLSELNLPNTGSKQQMINRYNHYELLWNSNFLDSIQPVSELELRKNLANWESTHNTDNYGSNCNNFGIADLLRSNLNHNLTASTLLKSFKSDRFDKAAWIKLFSKEFNKLIREARKGLNKQKEQKLNTPEVVSSTEAAEEAGTKCNELALRDTKSQLPGSCPSKDL</sequence>
<evidence type="ECO:0000256" key="15">
    <source>
        <dbReference type="ARBA" id="ARBA00023242"/>
    </source>
</evidence>
<keyword evidence="13 18" id="KW-0238">DNA-binding</keyword>
<dbReference type="Gene3D" id="3.30.160.60">
    <property type="entry name" value="Classic Zinc Finger"/>
    <property type="match status" value="1"/>
</dbReference>
<dbReference type="GO" id="GO:0061630">
    <property type="term" value="F:ubiquitin protein ligase activity"/>
    <property type="evidence" value="ECO:0007669"/>
    <property type="project" value="UniProtKB-UniRule"/>
</dbReference>
<comment type="subcellular location">
    <subcellularLocation>
        <location evidence="2 18">Nucleus</location>
    </subcellularLocation>
</comment>
<gene>
    <name evidence="23" type="ordered locus">Ecym_2490</name>
</gene>
<dbReference type="GO" id="GO:0070987">
    <property type="term" value="P:error-free translesion synthesis"/>
    <property type="evidence" value="ECO:0007669"/>
    <property type="project" value="EnsemblFungi"/>
</dbReference>
<name>G8JPV4_ERECY</name>
<evidence type="ECO:0000256" key="12">
    <source>
        <dbReference type="ARBA" id="ARBA00022833"/>
    </source>
</evidence>
<dbReference type="InterPro" id="IPR006642">
    <property type="entry name" value="Rad18_UBZ4"/>
</dbReference>
<organism evidence="23 24">
    <name type="scientific">Eremothecium cymbalariae (strain CBS 270.75 / DBVPG 7215 / KCTC 17166 / NRRL Y-17582)</name>
    <name type="common">Yeast</name>
    <dbReference type="NCBI Taxonomy" id="931890"/>
    <lineage>
        <taxon>Eukaryota</taxon>
        <taxon>Fungi</taxon>
        <taxon>Dikarya</taxon>
        <taxon>Ascomycota</taxon>
        <taxon>Saccharomycotina</taxon>
        <taxon>Saccharomycetes</taxon>
        <taxon>Saccharomycetales</taxon>
        <taxon>Saccharomycetaceae</taxon>
        <taxon>Eremothecium</taxon>
    </lineage>
</organism>
<dbReference type="SMART" id="SM00184">
    <property type="entry name" value="RING"/>
    <property type="match status" value="1"/>
</dbReference>
<evidence type="ECO:0000256" key="16">
    <source>
        <dbReference type="PROSITE-ProRule" id="PRU00175"/>
    </source>
</evidence>
<evidence type="ECO:0000256" key="7">
    <source>
        <dbReference type="ARBA" id="ARBA00022679"/>
    </source>
</evidence>
<dbReference type="STRING" id="931890.G8JPV4"/>
<dbReference type="PANTHER" id="PTHR14134:SF2">
    <property type="entry name" value="E3 UBIQUITIN-PROTEIN LIGASE RAD18"/>
    <property type="match status" value="1"/>
</dbReference>
<evidence type="ECO:0000313" key="24">
    <source>
        <dbReference type="Proteomes" id="UP000006790"/>
    </source>
</evidence>
<evidence type="ECO:0000313" key="23">
    <source>
        <dbReference type="EMBL" id="AET38212.1"/>
    </source>
</evidence>
<evidence type="ECO:0000256" key="6">
    <source>
        <dbReference type="ARBA" id="ARBA00015551"/>
    </source>
</evidence>
<dbReference type="SMART" id="SM00734">
    <property type="entry name" value="ZnF_Rad18"/>
    <property type="match status" value="1"/>
</dbReference>
<dbReference type="PROSITE" id="PS51908">
    <property type="entry name" value="ZF_UBZ4"/>
    <property type="match status" value="1"/>
</dbReference>
<evidence type="ECO:0000259" key="21">
    <source>
        <dbReference type="PROSITE" id="PS50800"/>
    </source>
</evidence>
<evidence type="ECO:0000256" key="2">
    <source>
        <dbReference type="ARBA" id="ARBA00004123"/>
    </source>
</evidence>
<keyword evidence="12 18" id="KW-0862">Zinc</keyword>
<keyword evidence="8 18" id="KW-0479">Metal-binding</keyword>
<dbReference type="GO" id="GO:0006513">
    <property type="term" value="P:protein monoubiquitination"/>
    <property type="evidence" value="ECO:0007669"/>
    <property type="project" value="EnsemblFungi"/>
</dbReference>
<evidence type="ECO:0000256" key="19">
    <source>
        <dbReference type="SAM" id="MobiDB-lite"/>
    </source>
</evidence>
<comment type="catalytic activity">
    <reaction evidence="1 18">
        <text>S-ubiquitinyl-[E2 ubiquitin-conjugating enzyme]-L-cysteine + [acceptor protein]-L-lysine = [E2 ubiquitin-conjugating enzyme]-L-cysteine + N(6)-ubiquitinyl-[acceptor protein]-L-lysine.</text>
        <dbReference type="EC" id="2.3.2.27"/>
    </reaction>
</comment>
<dbReference type="PROSITE" id="PS50800">
    <property type="entry name" value="SAP"/>
    <property type="match status" value="1"/>
</dbReference>
<dbReference type="FunFam" id="3.30.40.10:FF:000172">
    <property type="entry name" value="E3 ubiquitin-protein ligase RAD18"/>
    <property type="match status" value="1"/>
</dbReference>
<keyword evidence="11 18" id="KW-0833">Ubl conjugation pathway</keyword>
<dbReference type="InterPro" id="IPR017907">
    <property type="entry name" value="Znf_RING_CS"/>
</dbReference>
<dbReference type="EMBL" id="CP002498">
    <property type="protein sequence ID" value="AET38212.1"/>
    <property type="molecule type" value="Genomic_DNA"/>
</dbReference>
<dbReference type="FunCoup" id="G8JPV4">
    <property type="interactions" value="296"/>
</dbReference>
<keyword evidence="10 16" id="KW-0863">Zinc-finger</keyword>
<dbReference type="Pfam" id="PF13923">
    <property type="entry name" value="zf-C3HC4_2"/>
    <property type="match status" value="1"/>
</dbReference>
<feature type="domain" description="UBZ4-type" evidence="22">
    <location>
        <begin position="181"/>
        <end position="209"/>
    </location>
</feature>
<dbReference type="GO" id="GO:0097505">
    <property type="term" value="C:Rad6-Rad18 complex"/>
    <property type="evidence" value="ECO:0007669"/>
    <property type="project" value="EnsemblFungi"/>
</dbReference>
<dbReference type="InterPro" id="IPR004580">
    <property type="entry name" value="Rad18_fungi"/>
</dbReference>
<evidence type="ECO:0000259" key="20">
    <source>
        <dbReference type="PROSITE" id="PS50089"/>
    </source>
</evidence>
<keyword evidence="9 17" id="KW-0227">DNA damage</keyword>
<dbReference type="PROSITE" id="PS00518">
    <property type="entry name" value="ZF_RING_1"/>
    <property type="match status" value="1"/>
</dbReference>
<dbReference type="EC" id="2.3.2.27" evidence="5 18"/>
<evidence type="ECO:0000256" key="5">
    <source>
        <dbReference type="ARBA" id="ARBA00012483"/>
    </source>
</evidence>
<dbReference type="Gene3D" id="3.30.40.10">
    <property type="entry name" value="Zinc/RING finger domain, C3HC4 (zinc finger)"/>
    <property type="match status" value="1"/>
</dbReference>
<accession>G8JPV4</accession>
<evidence type="ECO:0000256" key="17">
    <source>
        <dbReference type="PROSITE-ProRule" id="PRU01256"/>
    </source>
</evidence>
<dbReference type="OMA" id="IPNTGPR"/>
<feature type="region of interest" description="Disordered" evidence="19">
    <location>
        <begin position="418"/>
        <end position="438"/>
    </location>
</feature>
<comment type="similarity">
    <text evidence="4 18">Belongs to the RAD18 family.</text>
</comment>
<evidence type="ECO:0000256" key="9">
    <source>
        <dbReference type="ARBA" id="ARBA00022763"/>
    </source>
</evidence>
<evidence type="ECO:0000256" key="13">
    <source>
        <dbReference type="ARBA" id="ARBA00023125"/>
    </source>
</evidence>
<dbReference type="NCBIfam" id="TIGR00599">
    <property type="entry name" value="rad18"/>
    <property type="match status" value="1"/>
</dbReference>
<evidence type="ECO:0000256" key="11">
    <source>
        <dbReference type="ARBA" id="ARBA00022786"/>
    </source>
</evidence>
<proteinExistence type="inferred from homology"/>
<dbReference type="GeneID" id="11468253"/>
<comment type="subunit">
    <text evidence="18">Interacts with E2 UBC2, forming a complex with ubiquitin ligase activity.</text>
</comment>
<keyword evidence="14 17" id="KW-0234">DNA repair</keyword>
<dbReference type="InterPro" id="IPR001841">
    <property type="entry name" value="Znf_RING"/>
</dbReference>
<dbReference type="HOGENOM" id="CLU_028491_2_0_1"/>
<evidence type="ECO:0000256" key="3">
    <source>
        <dbReference type="ARBA" id="ARBA00004906"/>
    </source>
</evidence>
<evidence type="ECO:0000256" key="4">
    <source>
        <dbReference type="ARBA" id="ARBA00009506"/>
    </source>
</evidence>
<dbReference type="GO" id="GO:0042275">
    <property type="term" value="P:error-free postreplication DNA repair"/>
    <property type="evidence" value="ECO:0007669"/>
    <property type="project" value="EnsemblFungi"/>
</dbReference>
<dbReference type="PANTHER" id="PTHR14134">
    <property type="entry name" value="E3 UBIQUITIN-PROTEIN LIGASE RAD18"/>
    <property type="match status" value="1"/>
</dbReference>
<dbReference type="Proteomes" id="UP000006790">
    <property type="component" value="Chromosome 2"/>
</dbReference>
<dbReference type="Pfam" id="PF02037">
    <property type="entry name" value="SAP"/>
    <property type="match status" value="1"/>
</dbReference>
<protein>
    <recommendedName>
        <fullName evidence="6 18">Postreplication repair E3 ubiquitin-protein ligase RAD18</fullName>
        <ecNumber evidence="5 18">2.3.2.27</ecNumber>
    </recommendedName>
    <alternativeName>
        <fullName evidence="18">RING-type E3 ubiquitin transferase RAD18</fullName>
    </alternativeName>
</protein>
<dbReference type="SMART" id="SM00513">
    <property type="entry name" value="SAP"/>
    <property type="match status" value="1"/>
</dbReference>
<dbReference type="UniPathway" id="UPA00143"/>
<evidence type="ECO:0000256" key="10">
    <source>
        <dbReference type="ARBA" id="ARBA00022771"/>
    </source>
</evidence>
<dbReference type="GO" id="GO:0008270">
    <property type="term" value="F:zinc ion binding"/>
    <property type="evidence" value="ECO:0007669"/>
    <property type="project" value="UniProtKB-KW"/>
</dbReference>
<keyword evidence="24" id="KW-1185">Reference proteome</keyword>
<dbReference type="GO" id="GO:0017116">
    <property type="term" value="F:single-stranded DNA helicase activity"/>
    <property type="evidence" value="ECO:0007669"/>
    <property type="project" value="EnsemblFungi"/>
</dbReference>
<dbReference type="GO" id="GO:0000785">
    <property type="term" value="C:chromatin"/>
    <property type="evidence" value="ECO:0007669"/>
    <property type="project" value="EnsemblFungi"/>
</dbReference>
<keyword evidence="15 18" id="KW-0539">Nucleus</keyword>
<reference evidence="24" key="1">
    <citation type="journal article" date="2012" name="G3 (Bethesda)">
        <title>Pichia sorbitophila, an interspecies yeast hybrid reveals early steps of genome resolution following polyploidization.</title>
        <authorList>
            <person name="Leh Louis V."/>
            <person name="Despons L."/>
            <person name="Friedrich A."/>
            <person name="Martin T."/>
            <person name="Durrens P."/>
            <person name="Casaregola S."/>
            <person name="Neuveglise C."/>
            <person name="Fairhead C."/>
            <person name="Marck C."/>
            <person name="Cruz J.A."/>
            <person name="Straub M.L."/>
            <person name="Kugler V."/>
            <person name="Sacerdot C."/>
            <person name="Uzunov Z."/>
            <person name="Thierry A."/>
            <person name="Weiss S."/>
            <person name="Bleykasten C."/>
            <person name="De Montigny J."/>
            <person name="Jacques N."/>
            <person name="Jung P."/>
            <person name="Lemaire M."/>
            <person name="Mallet S."/>
            <person name="Morel G."/>
            <person name="Richard G.F."/>
            <person name="Sarkar A."/>
            <person name="Savel G."/>
            <person name="Schacherer J."/>
            <person name="Seret M.L."/>
            <person name="Talla E."/>
            <person name="Samson G."/>
            <person name="Jubin C."/>
            <person name="Poulain J."/>
            <person name="Vacherie B."/>
            <person name="Barbe V."/>
            <person name="Pelletier E."/>
            <person name="Sherman D.J."/>
            <person name="Westhof E."/>
            <person name="Weissenbach J."/>
            <person name="Baret P.V."/>
            <person name="Wincker P."/>
            <person name="Gaillardin C."/>
            <person name="Dujon B."/>
            <person name="Souciet J.L."/>
        </authorList>
    </citation>
    <scope>NUCLEOTIDE SEQUENCE [LARGE SCALE GENOMIC DNA]</scope>
    <source>
        <strain evidence="24">CBS 270.75 / DBVPG 7215 / KCTC 17166 / NRRL Y-17582</strain>
    </source>
</reference>
<comment type="pathway">
    <text evidence="3 18">Protein modification; protein ubiquitination.</text>
</comment>
<comment type="function">
    <text evidence="18">E3 RING-finger protein, member of the UBC2/RAD6 epistasis group. Associates to the E2 ubiquitin conjugating enzyme UBC2/RAD6 to form the UBC2-RAD18 ubiquitin ligase complex involved in postreplicative repair (PRR) of damaged DNA.</text>
</comment>
<dbReference type="KEGG" id="erc:Ecym_2490"/>
<keyword evidence="7 18" id="KW-0808">Transferase</keyword>
<dbReference type="RefSeq" id="XP_003645029.1">
    <property type="nucleotide sequence ID" value="XM_003644981.1"/>
</dbReference>
<dbReference type="SUPFAM" id="SSF57850">
    <property type="entry name" value="RING/U-box"/>
    <property type="match status" value="1"/>
</dbReference>
<dbReference type="GO" id="GO:0006281">
    <property type="term" value="P:DNA repair"/>
    <property type="evidence" value="ECO:0007669"/>
    <property type="project" value="UniProtKB-KW"/>
</dbReference>
<evidence type="ECO:0000256" key="1">
    <source>
        <dbReference type="ARBA" id="ARBA00000900"/>
    </source>
</evidence>
<dbReference type="InterPro" id="IPR003034">
    <property type="entry name" value="SAP_dom"/>
</dbReference>
<dbReference type="AlphaFoldDB" id="G8JPV4"/>
<dbReference type="InParanoid" id="G8JPV4"/>
<feature type="domain" description="RING-type" evidence="20">
    <location>
        <begin position="33"/>
        <end position="70"/>
    </location>
</feature>
<feature type="domain" description="SAP" evidence="21">
    <location>
        <begin position="289"/>
        <end position="323"/>
    </location>
</feature>
<dbReference type="eggNOG" id="KOG0287">
    <property type="taxonomic scope" value="Eukaryota"/>
</dbReference>
<dbReference type="GO" id="GO:0003697">
    <property type="term" value="F:single-stranded DNA binding"/>
    <property type="evidence" value="ECO:0007669"/>
    <property type="project" value="UniProtKB-UniRule"/>
</dbReference>
<evidence type="ECO:0000256" key="18">
    <source>
        <dbReference type="RuleBase" id="RU368093"/>
    </source>
</evidence>
<dbReference type="InterPro" id="IPR039577">
    <property type="entry name" value="Rad18"/>
</dbReference>
<evidence type="ECO:0000259" key="22">
    <source>
        <dbReference type="PROSITE" id="PS51908"/>
    </source>
</evidence>
<dbReference type="OrthoDB" id="9049620at2759"/>
<evidence type="ECO:0000256" key="8">
    <source>
        <dbReference type="ARBA" id="ARBA00022723"/>
    </source>
</evidence>
<evidence type="ECO:0000256" key="14">
    <source>
        <dbReference type="ARBA" id="ARBA00023204"/>
    </source>
</evidence>